<dbReference type="ExpressionAtlas" id="A0A1D6J123">
    <property type="expression patterns" value="baseline and differential"/>
</dbReference>
<gene>
    <name evidence="5" type="ORF">ZEAMMB73_Zm00001d024699</name>
</gene>
<organism evidence="5">
    <name type="scientific">Zea mays</name>
    <name type="common">Maize</name>
    <dbReference type="NCBI Taxonomy" id="4577"/>
    <lineage>
        <taxon>Eukaryota</taxon>
        <taxon>Viridiplantae</taxon>
        <taxon>Streptophyta</taxon>
        <taxon>Embryophyta</taxon>
        <taxon>Tracheophyta</taxon>
        <taxon>Spermatophyta</taxon>
        <taxon>Magnoliopsida</taxon>
        <taxon>Liliopsida</taxon>
        <taxon>Poales</taxon>
        <taxon>Poaceae</taxon>
        <taxon>PACMAD clade</taxon>
        <taxon>Panicoideae</taxon>
        <taxon>Andropogonodae</taxon>
        <taxon>Andropogoneae</taxon>
        <taxon>Tripsacinae</taxon>
        <taxon>Zea</taxon>
    </lineage>
</organism>
<dbReference type="InterPro" id="IPR044159">
    <property type="entry name" value="IQM"/>
</dbReference>
<accession>A0A1D6J123</accession>
<comment type="subcellular location">
    <subcellularLocation>
        <location evidence="2">Cytoplasm</location>
    </subcellularLocation>
    <subcellularLocation>
        <location evidence="1">Nucleus</location>
    </subcellularLocation>
</comment>
<sequence length="256" mass="28852">MTKIPLLPYPLGCSPPQTSLEEAPPPSAGGAGEESAILRAALGSGKLRIEGSLSFKRAQAALQVETEISIRAAALPAPGPRPLPRGARFAGSAAADSPKHEGAALRLQKVYKSFRTRRQLADYAVLVEQSWWKLLDFALLKCSSVSFFEVVGKGLLKDENAQKLALQHWLEAEQIDPRHWYGHNLHCYYNCWLHSESKQPFFYWPHLKKSYISLRKNSKLKERKLLGSRKSCKHNYKLNRPHLKKTKVCCARPKRK</sequence>
<evidence type="ECO:0000256" key="1">
    <source>
        <dbReference type="ARBA" id="ARBA00004123"/>
    </source>
</evidence>
<evidence type="ECO:0000256" key="2">
    <source>
        <dbReference type="ARBA" id="ARBA00004496"/>
    </source>
</evidence>
<name>A0A1D6J123_MAIZE</name>
<evidence type="ECO:0000256" key="4">
    <source>
        <dbReference type="ARBA" id="ARBA00023242"/>
    </source>
</evidence>
<reference evidence="5" key="1">
    <citation type="submission" date="2015-12" db="EMBL/GenBank/DDBJ databases">
        <title>Update maize B73 reference genome by single molecule sequencing technologies.</title>
        <authorList>
            <consortium name="Maize Genome Sequencing Project"/>
            <person name="Ware D."/>
        </authorList>
    </citation>
    <scope>NUCLEOTIDE SEQUENCE</scope>
    <source>
        <tissue evidence="5">Seedling</tissue>
    </source>
</reference>
<proteinExistence type="predicted"/>
<dbReference type="GO" id="GO:0005634">
    <property type="term" value="C:nucleus"/>
    <property type="evidence" value="ECO:0007669"/>
    <property type="project" value="UniProtKB-SubCell"/>
</dbReference>
<dbReference type="EMBL" id="CM000786">
    <property type="protein sequence ID" value="AQK41751.1"/>
    <property type="molecule type" value="Genomic_DNA"/>
</dbReference>
<keyword evidence="4" id="KW-0539">Nucleus</keyword>
<dbReference type="PANTHER" id="PTHR31250:SF14">
    <property type="entry name" value="IQ DOMAIN-CONTAINING PROTEIN IQM2"/>
    <property type="match status" value="1"/>
</dbReference>
<evidence type="ECO:0000313" key="5">
    <source>
        <dbReference type="EMBL" id="AQK41751.1"/>
    </source>
</evidence>
<dbReference type="PANTHER" id="PTHR31250">
    <property type="entry name" value="IQ DOMAIN-CONTAINING PROTEIN IQM3"/>
    <property type="match status" value="1"/>
</dbReference>
<dbReference type="AlphaFoldDB" id="A0A1D6J123"/>
<evidence type="ECO:0000256" key="3">
    <source>
        <dbReference type="ARBA" id="ARBA00022490"/>
    </source>
</evidence>
<protein>
    <submittedName>
        <fullName evidence="5">IQ domain-containing protein IQM2</fullName>
    </submittedName>
</protein>
<dbReference type="GO" id="GO:0005737">
    <property type="term" value="C:cytoplasm"/>
    <property type="evidence" value="ECO:0007669"/>
    <property type="project" value="UniProtKB-SubCell"/>
</dbReference>
<keyword evidence="3" id="KW-0963">Cytoplasm</keyword>